<organism evidence="1 2">
    <name type="scientific">Ditylenchus destructor</name>
    <dbReference type="NCBI Taxonomy" id="166010"/>
    <lineage>
        <taxon>Eukaryota</taxon>
        <taxon>Metazoa</taxon>
        <taxon>Ecdysozoa</taxon>
        <taxon>Nematoda</taxon>
        <taxon>Chromadorea</taxon>
        <taxon>Rhabditida</taxon>
        <taxon>Tylenchina</taxon>
        <taxon>Tylenchomorpha</taxon>
        <taxon>Sphaerularioidea</taxon>
        <taxon>Anguinidae</taxon>
        <taxon>Anguininae</taxon>
        <taxon>Ditylenchus</taxon>
    </lineage>
</organism>
<dbReference type="EMBL" id="JAKKPZ010000005">
    <property type="protein sequence ID" value="KAI1720802.1"/>
    <property type="molecule type" value="Genomic_DNA"/>
</dbReference>
<keyword evidence="2" id="KW-1185">Reference proteome</keyword>
<reference evidence="1" key="1">
    <citation type="submission" date="2022-01" db="EMBL/GenBank/DDBJ databases">
        <title>Genome Sequence Resource for Two Populations of Ditylenchus destructor, the Migratory Endoparasitic Phytonematode.</title>
        <authorList>
            <person name="Zhang H."/>
            <person name="Lin R."/>
            <person name="Xie B."/>
        </authorList>
    </citation>
    <scope>NUCLEOTIDE SEQUENCE</scope>
    <source>
        <strain evidence="1">BazhouSP</strain>
    </source>
</reference>
<evidence type="ECO:0000313" key="2">
    <source>
        <dbReference type="Proteomes" id="UP001201812"/>
    </source>
</evidence>
<comment type="caution">
    <text evidence="1">The sequence shown here is derived from an EMBL/GenBank/DDBJ whole genome shotgun (WGS) entry which is preliminary data.</text>
</comment>
<sequence>MRSKMSYHTAKIIERTNRSGRYTIIILYERSGGASRPSLHSEVGACTAGDWVRHRFAHRHQYALVYIRYLHNFLIQERVGDKNDDDDFIEQPHDEEIALVEEDQPNAPHRFQFIHQEFRVLNGL</sequence>
<accession>A0AAD4NB22</accession>
<name>A0AAD4NB22_9BILA</name>
<dbReference type="Proteomes" id="UP001201812">
    <property type="component" value="Unassembled WGS sequence"/>
</dbReference>
<evidence type="ECO:0000313" key="1">
    <source>
        <dbReference type="EMBL" id="KAI1720802.1"/>
    </source>
</evidence>
<proteinExistence type="predicted"/>
<dbReference type="AlphaFoldDB" id="A0AAD4NB22"/>
<protein>
    <submittedName>
        <fullName evidence="1">Uncharacterized protein</fullName>
    </submittedName>
</protein>
<gene>
    <name evidence="1" type="ORF">DdX_05049</name>
</gene>